<dbReference type="Pfam" id="PF16656">
    <property type="entry name" value="Pur_ac_phosph_N"/>
    <property type="match status" value="1"/>
</dbReference>
<dbReference type="Gene3D" id="2.60.40.380">
    <property type="entry name" value="Purple acid phosphatase-like, N-terminal"/>
    <property type="match status" value="1"/>
</dbReference>
<gene>
    <name evidence="7" type="ORF">H9660_07545</name>
</gene>
<comment type="caution">
    <text evidence="7">The sequence shown here is derived from an EMBL/GenBank/DDBJ whole genome shotgun (WGS) entry which is preliminary data.</text>
</comment>
<keyword evidence="8" id="KW-1185">Reference proteome</keyword>
<dbReference type="Gene3D" id="3.60.21.10">
    <property type="match status" value="1"/>
</dbReference>
<feature type="signal peptide" evidence="4">
    <location>
        <begin position="1"/>
        <end position="27"/>
    </location>
</feature>
<feature type="chain" id="PRO_5046029609" evidence="4">
    <location>
        <begin position="28"/>
        <end position="729"/>
    </location>
</feature>
<keyword evidence="3" id="KW-0812">Transmembrane</keyword>
<dbReference type="PANTHER" id="PTHR22953">
    <property type="entry name" value="ACID PHOSPHATASE RELATED"/>
    <property type="match status" value="1"/>
</dbReference>
<evidence type="ECO:0000313" key="7">
    <source>
        <dbReference type="EMBL" id="MBD7915000.1"/>
    </source>
</evidence>
<keyword evidence="1 4" id="KW-0732">Signal</keyword>
<feature type="domain" description="Purple acid phosphatase N-terminal" evidence="6">
    <location>
        <begin position="63"/>
        <end position="149"/>
    </location>
</feature>
<dbReference type="InterPro" id="IPR029052">
    <property type="entry name" value="Metallo-depent_PP-like"/>
</dbReference>
<dbReference type="InterPro" id="IPR004843">
    <property type="entry name" value="Calcineurin-like_PHP"/>
</dbReference>
<evidence type="ECO:0000256" key="2">
    <source>
        <dbReference type="SAM" id="MobiDB-lite"/>
    </source>
</evidence>
<name>A0ABR8Q3K5_9CLOT</name>
<dbReference type="Pfam" id="PF00149">
    <property type="entry name" value="Metallophos"/>
    <property type="match status" value="1"/>
</dbReference>
<dbReference type="Proteomes" id="UP000640335">
    <property type="component" value="Unassembled WGS sequence"/>
</dbReference>
<feature type="region of interest" description="Disordered" evidence="2">
    <location>
        <begin position="664"/>
        <end position="692"/>
    </location>
</feature>
<dbReference type="InterPro" id="IPR015914">
    <property type="entry name" value="PAPs_N"/>
</dbReference>
<sequence>MIKRTKRVIAAIMLGVMISSTSNTVFAAVNDGWTEASQTEAAKNGAWEEWCEKWETIKNDWTQLSIAPGKNESELNFAWYSKTDESSPKVKISKNKEMSDAVEFDGAQSSAVPGYLSNKVTVIGLENNTKYFYSYGTNGNWSEAIEINTQNTEKFSFILVGDPQIGSSLKNTATGESEAIGQDKSVRNDTFNWNNTLSKALSLFPNTSFMISAGDQISIRNKKATTEEALVYTENEIEYAGYLSPDALKSLPTATTLGNHDAVSGNYSYHFNNPNASELGSTIGGGNYYYTYGNTLFINLNTNNRNIAEHKKFIEEAVNSAKDSTWRVITLHQDIYGSGEHSNEPEIVELRYSLVPIFEENNIDLVLTGHDHTYARSKILKGGVIDEQTFISEEEYEDFFDEEFESGYENLVTDKAYLDYLASIEDKNAVVTNLNIEAGKVVNPDGILYITANSASGSKYYDNVPRQQAYIANRWQEDVPTFSSINVNEVSLSISTYRTDTMEKIDETYTIVKSLDKTNLLDLIKIAEEKIKTDYTSSSWILFEGALANAKAVSAQSDATSDIITKAYTDLNTTMNSLVLQGNKEKLNSVIEEATKLLEGAVIGSEEGNYKLEDKEILVLAIEEAKSVASSNEASQTVVDEAVTKLEEAIKTFKSKVIVKENTSVENNENTNSDKNENNNSNSNNNSNKGNATVNTGDSYNIYVYGVLALSILGLTILKFKKIKIKKEA</sequence>
<accession>A0ABR8Q3K5</accession>
<feature type="compositionally biased region" description="Low complexity" evidence="2">
    <location>
        <begin position="678"/>
        <end position="691"/>
    </location>
</feature>
<dbReference type="InterPro" id="IPR039331">
    <property type="entry name" value="PAPs-like"/>
</dbReference>
<dbReference type="PANTHER" id="PTHR22953:SF153">
    <property type="entry name" value="PURPLE ACID PHOSPHATASE"/>
    <property type="match status" value="1"/>
</dbReference>
<dbReference type="Gene3D" id="1.20.1270.70">
    <property type="entry name" value="Designed single chain three-helix bundle"/>
    <property type="match status" value="1"/>
</dbReference>
<dbReference type="SUPFAM" id="SSF56300">
    <property type="entry name" value="Metallo-dependent phosphatases"/>
    <property type="match status" value="1"/>
</dbReference>
<evidence type="ECO:0000259" key="6">
    <source>
        <dbReference type="Pfam" id="PF16656"/>
    </source>
</evidence>
<evidence type="ECO:0000313" key="8">
    <source>
        <dbReference type="Proteomes" id="UP000640335"/>
    </source>
</evidence>
<organism evidence="7 8">
    <name type="scientific">Clostridium gallinarum</name>
    <dbReference type="NCBI Taxonomy" id="2762246"/>
    <lineage>
        <taxon>Bacteria</taxon>
        <taxon>Bacillati</taxon>
        <taxon>Bacillota</taxon>
        <taxon>Clostridia</taxon>
        <taxon>Eubacteriales</taxon>
        <taxon>Clostridiaceae</taxon>
        <taxon>Clostridium</taxon>
    </lineage>
</organism>
<feature type="domain" description="Calcineurin-like phosphoesterase" evidence="5">
    <location>
        <begin position="204"/>
        <end position="374"/>
    </location>
</feature>
<protein>
    <submittedName>
        <fullName evidence="7">Metallophosphoesterase</fullName>
    </submittedName>
</protein>
<evidence type="ECO:0000259" key="5">
    <source>
        <dbReference type="Pfam" id="PF00149"/>
    </source>
</evidence>
<evidence type="ECO:0000256" key="3">
    <source>
        <dbReference type="SAM" id="Phobius"/>
    </source>
</evidence>
<evidence type="ECO:0000256" key="1">
    <source>
        <dbReference type="ARBA" id="ARBA00022729"/>
    </source>
</evidence>
<dbReference type="EMBL" id="JACSQZ010000021">
    <property type="protein sequence ID" value="MBD7915000.1"/>
    <property type="molecule type" value="Genomic_DNA"/>
</dbReference>
<feature type="transmembrane region" description="Helical" evidence="3">
    <location>
        <begin position="702"/>
        <end position="720"/>
    </location>
</feature>
<keyword evidence="3" id="KW-0472">Membrane</keyword>
<evidence type="ECO:0000256" key="4">
    <source>
        <dbReference type="SAM" id="SignalP"/>
    </source>
</evidence>
<dbReference type="Gene3D" id="1.20.1270.90">
    <property type="entry name" value="AF1782-like"/>
    <property type="match status" value="1"/>
</dbReference>
<keyword evidence="3" id="KW-1133">Transmembrane helix</keyword>
<dbReference type="RefSeq" id="WP_191749764.1">
    <property type="nucleotide sequence ID" value="NZ_JACSQZ010000021.1"/>
</dbReference>
<proteinExistence type="predicted"/>
<reference evidence="7 8" key="1">
    <citation type="submission" date="2020-08" db="EMBL/GenBank/DDBJ databases">
        <title>A Genomic Blueprint of the Chicken Gut Microbiome.</title>
        <authorList>
            <person name="Gilroy R."/>
            <person name="Ravi A."/>
            <person name="Getino M."/>
            <person name="Pursley I."/>
            <person name="Horton D.L."/>
            <person name="Alikhan N.-F."/>
            <person name="Baker D."/>
            <person name="Gharbi K."/>
            <person name="Hall N."/>
            <person name="Watson M."/>
            <person name="Adriaenssens E.M."/>
            <person name="Foster-Nyarko E."/>
            <person name="Jarju S."/>
            <person name="Secka A."/>
            <person name="Antonio M."/>
            <person name="Oren A."/>
            <person name="Chaudhuri R."/>
            <person name="La Ragione R.M."/>
            <person name="Hildebrand F."/>
            <person name="Pallen M.J."/>
        </authorList>
    </citation>
    <scope>NUCLEOTIDE SEQUENCE [LARGE SCALE GENOMIC DNA]</scope>
    <source>
        <strain evidence="7 8">Sa3CUN1</strain>
    </source>
</reference>